<dbReference type="NCBIfam" id="TIGR01826">
    <property type="entry name" value="CofD_related"/>
    <property type="match status" value="1"/>
</dbReference>
<dbReference type="RefSeq" id="WP_250857307.1">
    <property type="nucleotide sequence ID" value="NZ_JAGSOJ010000001.1"/>
</dbReference>
<sequence length="321" mass="35486">MIEVSKKDKKVTVIGGGTGLSTLLRGLKRYTEDITAIVTVGDDGGGSGILRKDLGILPPGDIRNCILALADTEPLMEKLLQFRFNEGNLKGQNFGNLFLAAMTGISNNNFMEAIKRMSDVLAVKGMVLPVTLDNMTLSAELENGEIIKGESKIPKKVIEHKSRIKRMNIEPRGARAPIEAIEAIENSDIIVIGPGSLYTSIIPNLLVQDIKEALLRANGRKVYISNIMTQQGETDNYKVSDHVRAIIKHSSPKIIDEIIANIGEINNFYIEKYEMENSEKVELDIENLSGYNVIKENIVSFSKKYARHDSDKLAEIIFNAV</sequence>
<accession>A0A9J6NVC5</accession>
<organism evidence="3 4">
    <name type="scientific">Oceanirhabdus seepicola</name>
    <dbReference type="NCBI Taxonomy" id="2828781"/>
    <lineage>
        <taxon>Bacteria</taxon>
        <taxon>Bacillati</taxon>
        <taxon>Bacillota</taxon>
        <taxon>Clostridia</taxon>
        <taxon>Eubacteriales</taxon>
        <taxon>Clostridiaceae</taxon>
        <taxon>Oceanirhabdus</taxon>
    </lineage>
</organism>
<dbReference type="PANTHER" id="PTHR30135:SF3">
    <property type="entry name" value="GLUCONEOGENESIS FACTOR-RELATED"/>
    <property type="match status" value="1"/>
</dbReference>
<keyword evidence="4" id="KW-1185">Reference proteome</keyword>
<comment type="function">
    <text evidence="2">Required for morphogenesis under gluconeogenic growth conditions.</text>
</comment>
<keyword evidence="1 2" id="KW-0963">Cytoplasm</keyword>
<dbReference type="EMBL" id="JAGSOJ010000001">
    <property type="protein sequence ID" value="MCM1988439.1"/>
    <property type="molecule type" value="Genomic_DNA"/>
</dbReference>
<reference evidence="3" key="1">
    <citation type="journal article" date="2021" name="mSystems">
        <title>Bacteria and Archaea Synergistically Convert Glycine Betaine to Biogenic Methane in the Formosa Cold Seep of the South China Sea.</title>
        <authorList>
            <person name="Li L."/>
            <person name="Zhang W."/>
            <person name="Zhang S."/>
            <person name="Song L."/>
            <person name="Sun Q."/>
            <person name="Zhang H."/>
            <person name="Xiang H."/>
            <person name="Dong X."/>
        </authorList>
    </citation>
    <scope>NUCLEOTIDE SEQUENCE</scope>
    <source>
        <strain evidence="3">ZWT</strain>
    </source>
</reference>
<dbReference type="Pfam" id="PF01933">
    <property type="entry name" value="CofD"/>
    <property type="match status" value="1"/>
</dbReference>
<name>A0A9J6NVC5_9CLOT</name>
<dbReference type="HAMAP" id="MF_00973">
    <property type="entry name" value="Gluconeogen_factor"/>
    <property type="match status" value="1"/>
</dbReference>
<gene>
    <name evidence="3" type="ORF">KDK92_01720</name>
</gene>
<dbReference type="SUPFAM" id="SSF142338">
    <property type="entry name" value="CofD-like"/>
    <property type="match status" value="1"/>
</dbReference>
<dbReference type="GO" id="GO:0005737">
    <property type="term" value="C:cytoplasm"/>
    <property type="evidence" value="ECO:0007669"/>
    <property type="project" value="UniProtKB-SubCell"/>
</dbReference>
<comment type="similarity">
    <text evidence="2">Belongs to the gluconeogenesis factor family.</text>
</comment>
<dbReference type="PANTHER" id="PTHR30135">
    <property type="entry name" value="UNCHARACTERIZED PROTEIN YVCK-RELATED"/>
    <property type="match status" value="1"/>
</dbReference>
<dbReference type="Gene3D" id="3.40.50.10680">
    <property type="entry name" value="CofD-like domains"/>
    <property type="match status" value="1"/>
</dbReference>
<dbReference type="AlphaFoldDB" id="A0A9J6NVC5"/>
<dbReference type="CDD" id="cd07187">
    <property type="entry name" value="YvcK_like"/>
    <property type="match status" value="1"/>
</dbReference>
<evidence type="ECO:0000313" key="4">
    <source>
        <dbReference type="Proteomes" id="UP001056429"/>
    </source>
</evidence>
<proteinExistence type="inferred from homology"/>
<dbReference type="Proteomes" id="UP001056429">
    <property type="component" value="Unassembled WGS sequence"/>
</dbReference>
<evidence type="ECO:0000256" key="1">
    <source>
        <dbReference type="ARBA" id="ARBA00022490"/>
    </source>
</evidence>
<comment type="subcellular location">
    <subcellularLocation>
        <location evidence="2">Cytoplasm</location>
    </subcellularLocation>
</comment>
<evidence type="ECO:0000256" key="2">
    <source>
        <dbReference type="HAMAP-Rule" id="MF_00973"/>
    </source>
</evidence>
<protein>
    <recommendedName>
        <fullName evidence="2">Putative gluconeogenesis factor</fullName>
    </recommendedName>
</protein>
<dbReference type="GO" id="GO:0008360">
    <property type="term" value="P:regulation of cell shape"/>
    <property type="evidence" value="ECO:0007669"/>
    <property type="project" value="UniProtKB-UniRule"/>
</dbReference>
<reference evidence="3" key="2">
    <citation type="submission" date="2021-04" db="EMBL/GenBank/DDBJ databases">
        <authorList>
            <person name="Dong X."/>
        </authorList>
    </citation>
    <scope>NUCLEOTIDE SEQUENCE</scope>
    <source>
        <strain evidence="3">ZWT</strain>
    </source>
</reference>
<dbReference type="GO" id="GO:0043743">
    <property type="term" value="F:LPPG:FO 2-phospho-L-lactate transferase activity"/>
    <property type="evidence" value="ECO:0007669"/>
    <property type="project" value="InterPro"/>
</dbReference>
<evidence type="ECO:0000313" key="3">
    <source>
        <dbReference type="EMBL" id="MCM1988439.1"/>
    </source>
</evidence>
<comment type="caution">
    <text evidence="3">The sequence shown here is derived from an EMBL/GenBank/DDBJ whole genome shotgun (WGS) entry which is preliminary data.</text>
</comment>
<dbReference type="InterPro" id="IPR038136">
    <property type="entry name" value="CofD-like_dom_sf"/>
</dbReference>
<dbReference type="InterPro" id="IPR002882">
    <property type="entry name" value="CofD"/>
</dbReference>
<dbReference type="InterPro" id="IPR010119">
    <property type="entry name" value="Gluconeogen_factor"/>
</dbReference>